<dbReference type="InterPro" id="IPR027806">
    <property type="entry name" value="HARBI1_dom"/>
</dbReference>
<evidence type="ECO:0000256" key="8">
    <source>
        <dbReference type="SAM" id="Phobius"/>
    </source>
</evidence>
<dbReference type="RefSeq" id="XP_024873181.1">
    <property type="nucleotide sequence ID" value="XM_025017413.1"/>
</dbReference>
<evidence type="ECO:0000256" key="7">
    <source>
        <dbReference type="ARBA" id="ARBA00023242"/>
    </source>
</evidence>
<keyword evidence="4" id="KW-0540">Nuclease</keyword>
<evidence type="ECO:0000256" key="4">
    <source>
        <dbReference type="ARBA" id="ARBA00022722"/>
    </source>
</evidence>
<evidence type="ECO:0000256" key="6">
    <source>
        <dbReference type="ARBA" id="ARBA00022801"/>
    </source>
</evidence>
<dbReference type="AlphaFoldDB" id="A0A6J1PVE1"/>
<name>A0A6J1PVE1_9HYME</name>
<keyword evidence="8" id="KW-0472">Membrane</keyword>
<protein>
    <submittedName>
        <fullName evidence="11">Uncharacterized protein LOC112455475</fullName>
    </submittedName>
</protein>
<dbReference type="GO" id="GO:0016787">
    <property type="term" value="F:hydrolase activity"/>
    <property type="evidence" value="ECO:0007669"/>
    <property type="project" value="UniProtKB-KW"/>
</dbReference>
<dbReference type="OrthoDB" id="7521071at2759"/>
<evidence type="ECO:0000256" key="5">
    <source>
        <dbReference type="ARBA" id="ARBA00022723"/>
    </source>
</evidence>
<comment type="similarity">
    <text evidence="3">Belongs to the HARBI1 family.</text>
</comment>
<dbReference type="Proteomes" id="UP000504618">
    <property type="component" value="Unplaced"/>
</dbReference>
<keyword evidence="10" id="KW-1185">Reference proteome</keyword>
<feature type="transmembrane region" description="Helical" evidence="8">
    <location>
        <begin position="12"/>
        <end position="28"/>
    </location>
</feature>
<dbReference type="GO" id="GO:0005634">
    <property type="term" value="C:nucleus"/>
    <property type="evidence" value="ECO:0007669"/>
    <property type="project" value="UniProtKB-SubCell"/>
</dbReference>
<dbReference type="GO" id="GO:0004518">
    <property type="term" value="F:nuclease activity"/>
    <property type="evidence" value="ECO:0007669"/>
    <property type="project" value="UniProtKB-KW"/>
</dbReference>
<evidence type="ECO:0000256" key="2">
    <source>
        <dbReference type="ARBA" id="ARBA00004123"/>
    </source>
</evidence>
<keyword evidence="8" id="KW-0812">Transmembrane</keyword>
<evidence type="ECO:0000256" key="3">
    <source>
        <dbReference type="ARBA" id="ARBA00006958"/>
    </source>
</evidence>
<proteinExistence type="inferred from homology"/>
<keyword evidence="7" id="KW-0539">Nucleus</keyword>
<feature type="domain" description="DDE Tnp4" evidence="9">
    <location>
        <begin position="181"/>
        <end position="228"/>
    </location>
</feature>
<keyword evidence="6" id="KW-0378">Hydrolase</keyword>
<evidence type="ECO:0000313" key="11">
    <source>
        <dbReference type="RefSeq" id="XP_024873181.1"/>
    </source>
</evidence>
<dbReference type="GeneID" id="112455475"/>
<sequence length="234" mass="27904">MDILRNTGLWHLYLLNWNNLLLLQYVLLRRRRRVTHRRWWVRPVNRVRDAQGFYCNLVRELIDTDHKEFFGLFRMSPDQFHLLVDLLHPRLKKRSNRTPLPTDLRVAVTLLYLAQGNTAKLKHAEFRIGTFTVYKVIHETCREIWSVLQPYVLKVPSKEDWKTISDGFMTSWQFPNCLGAIDGRHMRIQAPRNSGSNFFNYKQFFSMVMMATCDAQYKFTWVDVGQFGPRGQKH</sequence>
<dbReference type="PANTHER" id="PTHR22930:SF269">
    <property type="entry name" value="NUCLEASE HARBI1-LIKE PROTEIN"/>
    <property type="match status" value="1"/>
</dbReference>
<dbReference type="Pfam" id="PF13359">
    <property type="entry name" value="DDE_Tnp_4"/>
    <property type="match status" value="1"/>
</dbReference>
<gene>
    <name evidence="11" type="primary">LOC112455475</name>
</gene>
<evidence type="ECO:0000313" key="10">
    <source>
        <dbReference type="Proteomes" id="UP000504618"/>
    </source>
</evidence>
<evidence type="ECO:0000256" key="1">
    <source>
        <dbReference type="ARBA" id="ARBA00001968"/>
    </source>
</evidence>
<dbReference type="PANTHER" id="PTHR22930">
    <property type="match status" value="1"/>
</dbReference>
<accession>A0A6J1PVE1</accession>
<dbReference type="InterPro" id="IPR045249">
    <property type="entry name" value="HARBI1-like"/>
</dbReference>
<reference evidence="11" key="1">
    <citation type="submission" date="2025-08" db="UniProtKB">
        <authorList>
            <consortium name="RefSeq"/>
        </authorList>
    </citation>
    <scope>IDENTIFICATION</scope>
    <source>
        <tissue evidence="11">Whole body</tissue>
    </source>
</reference>
<evidence type="ECO:0000259" key="9">
    <source>
        <dbReference type="Pfam" id="PF13359"/>
    </source>
</evidence>
<comment type="subcellular location">
    <subcellularLocation>
        <location evidence="2">Nucleus</location>
    </subcellularLocation>
</comment>
<dbReference type="GO" id="GO:0046872">
    <property type="term" value="F:metal ion binding"/>
    <property type="evidence" value="ECO:0007669"/>
    <property type="project" value="UniProtKB-KW"/>
</dbReference>
<keyword evidence="5" id="KW-0479">Metal-binding</keyword>
<comment type="cofactor">
    <cofactor evidence="1">
        <name>a divalent metal cation</name>
        <dbReference type="ChEBI" id="CHEBI:60240"/>
    </cofactor>
</comment>
<organism evidence="10 11">
    <name type="scientific">Temnothorax curvispinosus</name>
    <dbReference type="NCBI Taxonomy" id="300111"/>
    <lineage>
        <taxon>Eukaryota</taxon>
        <taxon>Metazoa</taxon>
        <taxon>Ecdysozoa</taxon>
        <taxon>Arthropoda</taxon>
        <taxon>Hexapoda</taxon>
        <taxon>Insecta</taxon>
        <taxon>Pterygota</taxon>
        <taxon>Neoptera</taxon>
        <taxon>Endopterygota</taxon>
        <taxon>Hymenoptera</taxon>
        <taxon>Apocrita</taxon>
        <taxon>Aculeata</taxon>
        <taxon>Formicoidea</taxon>
        <taxon>Formicidae</taxon>
        <taxon>Myrmicinae</taxon>
        <taxon>Temnothorax</taxon>
    </lineage>
</organism>
<keyword evidence="8" id="KW-1133">Transmembrane helix</keyword>